<evidence type="ECO:0000256" key="3">
    <source>
        <dbReference type="ARBA" id="ARBA00023015"/>
    </source>
</evidence>
<dbReference type="GO" id="GO:0005829">
    <property type="term" value="C:cytosol"/>
    <property type="evidence" value="ECO:0007669"/>
    <property type="project" value="TreeGrafter"/>
</dbReference>
<sequence length="256" mass="28210">MASEQAGDKSVLDERPAPFQVARDESVSGAHVLVVDDDPRLRRLLQRYLVEHGFRVTASASALEARQALGFMLPDAIVLDVTMPGETGLELTRALRTQGLDIPILLLTARGEPEDRITGLEAGADDYLGKPFEPRELLLRLKAHLRRLTPSAPADNLRVVRLGMVEFDPARGVLTGENGPVHLTGGEAALLAALSRRPNEVLSREEIAIALDMTEIGERAVDVQVTRLRRRIEPDPREPRYLHTIRGKGYVLKPGF</sequence>
<dbReference type="OrthoDB" id="9784252at2"/>
<dbReference type="Proteomes" id="UP000321635">
    <property type="component" value="Unassembled WGS sequence"/>
</dbReference>
<protein>
    <submittedName>
        <fullName evidence="10">DNA-binding response regulator</fullName>
    </submittedName>
</protein>
<dbReference type="PANTHER" id="PTHR48111:SF4">
    <property type="entry name" value="DNA-BINDING DUAL TRANSCRIPTIONAL REGULATOR OMPR"/>
    <property type="match status" value="1"/>
</dbReference>
<dbReference type="SUPFAM" id="SSF52172">
    <property type="entry name" value="CheY-like"/>
    <property type="match status" value="1"/>
</dbReference>
<evidence type="ECO:0000259" key="8">
    <source>
        <dbReference type="PROSITE" id="PS50110"/>
    </source>
</evidence>
<dbReference type="GO" id="GO:0006355">
    <property type="term" value="P:regulation of DNA-templated transcription"/>
    <property type="evidence" value="ECO:0007669"/>
    <property type="project" value="InterPro"/>
</dbReference>
<dbReference type="SMART" id="SM00862">
    <property type="entry name" value="Trans_reg_C"/>
    <property type="match status" value="1"/>
</dbReference>
<feature type="modified residue" description="4-aspartylphosphate" evidence="6">
    <location>
        <position position="80"/>
    </location>
</feature>
<evidence type="ECO:0000256" key="6">
    <source>
        <dbReference type="PROSITE-ProRule" id="PRU00169"/>
    </source>
</evidence>
<dbReference type="SMART" id="SM00448">
    <property type="entry name" value="REC"/>
    <property type="match status" value="1"/>
</dbReference>
<evidence type="ECO:0000259" key="9">
    <source>
        <dbReference type="PROSITE" id="PS51755"/>
    </source>
</evidence>
<keyword evidence="5" id="KW-0804">Transcription</keyword>
<dbReference type="RefSeq" id="WP_084440513.1">
    <property type="nucleotide sequence ID" value="NZ_AUBI01000006.1"/>
</dbReference>
<gene>
    <name evidence="10" type="ORF">ANI02nite_12500</name>
</gene>
<dbReference type="EMBL" id="BJYF01000006">
    <property type="protein sequence ID" value="GEN59366.1"/>
    <property type="molecule type" value="Genomic_DNA"/>
</dbReference>
<dbReference type="Gene3D" id="1.10.10.10">
    <property type="entry name" value="Winged helix-like DNA-binding domain superfamily/Winged helix DNA-binding domain"/>
    <property type="match status" value="1"/>
</dbReference>
<dbReference type="PANTHER" id="PTHR48111">
    <property type="entry name" value="REGULATOR OF RPOS"/>
    <property type="match status" value="1"/>
</dbReference>
<dbReference type="Pfam" id="PF00072">
    <property type="entry name" value="Response_reg"/>
    <property type="match status" value="1"/>
</dbReference>
<evidence type="ECO:0000256" key="1">
    <source>
        <dbReference type="ARBA" id="ARBA00022553"/>
    </source>
</evidence>
<keyword evidence="3" id="KW-0805">Transcription regulation</keyword>
<dbReference type="GO" id="GO:0000156">
    <property type="term" value="F:phosphorelay response regulator activity"/>
    <property type="evidence" value="ECO:0007669"/>
    <property type="project" value="TreeGrafter"/>
</dbReference>
<keyword evidence="4 7" id="KW-0238">DNA-binding</keyword>
<dbReference type="STRING" id="1120919.GCA_000429165_02024"/>
<feature type="domain" description="OmpR/PhoB-type" evidence="9">
    <location>
        <begin position="157"/>
        <end position="254"/>
    </location>
</feature>
<evidence type="ECO:0000256" key="4">
    <source>
        <dbReference type="ARBA" id="ARBA00023125"/>
    </source>
</evidence>
<dbReference type="Gene3D" id="6.10.250.690">
    <property type="match status" value="1"/>
</dbReference>
<evidence type="ECO:0000313" key="10">
    <source>
        <dbReference type="EMBL" id="GEN59366.1"/>
    </source>
</evidence>
<evidence type="ECO:0000256" key="5">
    <source>
        <dbReference type="ARBA" id="ARBA00023163"/>
    </source>
</evidence>
<dbReference type="CDD" id="cd00383">
    <property type="entry name" value="trans_reg_C"/>
    <property type="match status" value="1"/>
</dbReference>
<dbReference type="InterPro" id="IPR016032">
    <property type="entry name" value="Sig_transdc_resp-reg_C-effctor"/>
</dbReference>
<comment type="caution">
    <text evidence="10">The sequence shown here is derived from an EMBL/GenBank/DDBJ whole genome shotgun (WGS) entry which is preliminary data.</text>
</comment>
<feature type="DNA-binding region" description="OmpR/PhoB-type" evidence="7">
    <location>
        <begin position="157"/>
        <end position="254"/>
    </location>
</feature>
<proteinExistence type="predicted"/>
<organism evidence="10 11">
    <name type="scientific">Acetobacter nitrogenifigens DSM 23921 = NBRC 105050</name>
    <dbReference type="NCBI Taxonomy" id="1120919"/>
    <lineage>
        <taxon>Bacteria</taxon>
        <taxon>Pseudomonadati</taxon>
        <taxon>Pseudomonadota</taxon>
        <taxon>Alphaproteobacteria</taxon>
        <taxon>Acetobacterales</taxon>
        <taxon>Acetobacteraceae</taxon>
        <taxon>Acetobacter</taxon>
    </lineage>
</organism>
<keyword evidence="11" id="KW-1185">Reference proteome</keyword>
<dbReference type="InterPro" id="IPR001789">
    <property type="entry name" value="Sig_transdc_resp-reg_receiver"/>
</dbReference>
<dbReference type="GO" id="GO:0000976">
    <property type="term" value="F:transcription cis-regulatory region binding"/>
    <property type="evidence" value="ECO:0007669"/>
    <property type="project" value="TreeGrafter"/>
</dbReference>
<dbReference type="InterPro" id="IPR011006">
    <property type="entry name" value="CheY-like_superfamily"/>
</dbReference>
<feature type="domain" description="Response regulatory" evidence="8">
    <location>
        <begin position="31"/>
        <end position="145"/>
    </location>
</feature>
<evidence type="ECO:0000256" key="7">
    <source>
        <dbReference type="PROSITE-ProRule" id="PRU01091"/>
    </source>
</evidence>
<keyword evidence="2" id="KW-0902">Two-component regulatory system</keyword>
<dbReference type="AlphaFoldDB" id="A0A511X8T7"/>
<evidence type="ECO:0000313" key="11">
    <source>
        <dbReference type="Proteomes" id="UP000321635"/>
    </source>
</evidence>
<name>A0A511X8T7_9PROT</name>
<dbReference type="Gene3D" id="3.40.50.2300">
    <property type="match status" value="1"/>
</dbReference>
<keyword evidence="1 6" id="KW-0597">Phosphoprotein</keyword>
<evidence type="ECO:0000256" key="2">
    <source>
        <dbReference type="ARBA" id="ARBA00023012"/>
    </source>
</evidence>
<dbReference type="InterPro" id="IPR039420">
    <property type="entry name" value="WalR-like"/>
</dbReference>
<dbReference type="SUPFAM" id="SSF46894">
    <property type="entry name" value="C-terminal effector domain of the bipartite response regulators"/>
    <property type="match status" value="1"/>
</dbReference>
<dbReference type="InterPro" id="IPR036388">
    <property type="entry name" value="WH-like_DNA-bd_sf"/>
</dbReference>
<dbReference type="PROSITE" id="PS50110">
    <property type="entry name" value="RESPONSE_REGULATORY"/>
    <property type="match status" value="1"/>
</dbReference>
<dbReference type="GO" id="GO:0032993">
    <property type="term" value="C:protein-DNA complex"/>
    <property type="evidence" value="ECO:0007669"/>
    <property type="project" value="TreeGrafter"/>
</dbReference>
<dbReference type="InterPro" id="IPR001867">
    <property type="entry name" value="OmpR/PhoB-type_DNA-bd"/>
</dbReference>
<accession>A0A511X8T7</accession>
<reference evidence="10 11" key="1">
    <citation type="submission" date="2019-07" db="EMBL/GenBank/DDBJ databases">
        <title>Whole genome shotgun sequence of Acetobacter nitrogenifigens NBRC 105050.</title>
        <authorList>
            <person name="Hosoyama A."/>
            <person name="Uohara A."/>
            <person name="Ohji S."/>
            <person name="Ichikawa N."/>
        </authorList>
    </citation>
    <scope>NUCLEOTIDE SEQUENCE [LARGE SCALE GENOMIC DNA]</scope>
    <source>
        <strain evidence="10 11">NBRC 105050</strain>
    </source>
</reference>
<dbReference type="Pfam" id="PF00486">
    <property type="entry name" value="Trans_reg_C"/>
    <property type="match status" value="1"/>
</dbReference>
<dbReference type="PROSITE" id="PS51755">
    <property type="entry name" value="OMPR_PHOB"/>
    <property type="match status" value="1"/>
</dbReference>